<accession>A0AAE0NYI4</accession>
<proteinExistence type="predicted"/>
<protein>
    <submittedName>
        <fullName evidence="2">Uncharacterized protein</fullName>
    </submittedName>
</protein>
<feature type="region of interest" description="Disordered" evidence="1">
    <location>
        <begin position="309"/>
        <end position="333"/>
    </location>
</feature>
<evidence type="ECO:0000313" key="2">
    <source>
        <dbReference type="EMBL" id="KAK3390041.1"/>
    </source>
</evidence>
<dbReference type="Proteomes" id="UP001285441">
    <property type="component" value="Unassembled WGS sequence"/>
</dbReference>
<evidence type="ECO:0000256" key="1">
    <source>
        <dbReference type="SAM" id="MobiDB-lite"/>
    </source>
</evidence>
<feature type="region of interest" description="Disordered" evidence="1">
    <location>
        <begin position="346"/>
        <end position="387"/>
    </location>
</feature>
<dbReference type="EMBL" id="JAULSW010000002">
    <property type="protein sequence ID" value="KAK3390041.1"/>
    <property type="molecule type" value="Genomic_DNA"/>
</dbReference>
<comment type="caution">
    <text evidence="2">The sequence shown here is derived from an EMBL/GenBank/DDBJ whole genome shotgun (WGS) entry which is preliminary data.</text>
</comment>
<feature type="compositionally biased region" description="Low complexity" evidence="1">
    <location>
        <begin position="349"/>
        <end position="379"/>
    </location>
</feature>
<organism evidence="2 3">
    <name type="scientific">Podospora didyma</name>
    <dbReference type="NCBI Taxonomy" id="330526"/>
    <lineage>
        <taxon>Eukaryota</taxon>
        <taxon>Fungi</taxon>
        <taxon>Dikarya</taxon>
        <taxon>Ascomycota</taxon>
        <taxon>Pezizomycotina</taxon>
        <taxon>Sordariomycetes</taxon>
        <taxon>Sordariomycetidae</taxon>
        <taxon>Sordariales</taxon>
        <taxon>Podosporaceae</taxon>
        <taxon>Podospora</taxon>
    </lineage>
</organism>
<keyword evidence="3" id="KW-1185">Reference proteome</keyword>
<reference evidence="2" key="2">
    <citation type="submission" date="2023-06" db="EMBL/GenBank/DDBJ databases">
        <authorList>
            <consortium name="Lawrence Berkeley National Laboratory"/>
            <person name="Haridas S."/>
            <person name="Hensen N."/>
            <person name="Bonometti L."/>
            <person name="Westerberg I."/>
            <person name="Brannstrom I.O."/>
            <person name="Guillou S."/>
            <person name="Cros-Aarteil S."/>
            <person name="Calhoun S."/>
            <person name="Kuo A."/>
            <person name="Mondo S."/>
            <person name="Pangilinan J."/>
            <person name="Riley R."/>
            <person name="LaButti K."/>
            <person name="Andreopoulos B."/>
            <person name="Lipzen A."/>
            <person name="Chen C."/>
            <person name="Yanf M."/>
            <person name="Daum C."/>
            <person name="Ng V."/>
            <person name="Clum A."/>
            <person name="Steindorff A."/>
            <person name="Ohm R."/>
            <person name="Martin F."/>
            <person name="Silar P."/>
            <person name="Natvig D."/>
            <person name="Lalanne C."/>
            <person name="Gautier V."/>
            <person name="Ament-velasquez S.L."/>
            <person name="Kruys A."/>
            <person name="Hutchinson M.I."/>
            <person name="Powell A.J."/>
            <person name="Barry K."/>
            <person name="Miller A.N."/>
            <person name="Grigoriev I.V."/>
            <person name="Debuchy R."/>
            <person name="Gladieux P."/>
            <person name="Thoren M.H."/>
            <person name="Johannesson H."/>
        </authorList>
    </citation>
    <scope>NUCLEOTIDE SEQUENCE</scope>
    <source>
        <strain evidence="2">CBS 232.78</strain>
    </source>
</reference>
<reference evidence="2" key="1">
    <citation type="journal article" date="2023" name="Mol. Phylogenet. Evol.">
        <title>Genome-scale phylogeny and comparative genomics of the fungal order Sordariales.</title>
        <authorList>
            <person name="Hensen N."/>
            <person name="Bonometti L."/>
            <person name="Westerberg I."/>
            <person name="Brannstrom I.O."/>
            <person name="Guillou S."/>
            <person name="Cros-Aarteil S."/>
            <person name="Calhoun S."/>
            <person name="Haridas S."/>
            <person name="Kuo A."/>
            <person name="Mondo S."/>
            <person name="Pangilinan J."/>
            <person name="Riley R."/>
            <person name="LaButti K."/>
            <person name="Andreopoulos B."/>
            <person name="Lipzen A."/>
            <person name="Chen C."/>
            <person name="Yan M."/>
            <person name="Daum C."/>
            <person name="Ng V."/>
            <person name="Clum A."/>
            <person name="Steindorff A."/>
            <person name="Ohm R.A."/>
            <person name="Martin F."/>
            <person name="Silar P."/>
            <person name="Natvig D.O."/>
            <person name="Lalanne C."/>
            <person name="Gautier V."/>
            <person name="Ament-Velasquez S.L."/>
            <person name="Kruys A."/>
            <person name="Hutchinson M.I."/>
            <person name="Powell A.J."/>
            <person name="Barry K."/>
            <person name="Miller A.N."/>
            <person name="Grigoriev I.V."/>
            <person name="Debuchy R."/>
            <person name="Gladieux P."/>
            <person name="Hiltunen Thoren M."/>
            <person name="Johannesson H."/>
        </authorList>
    </citation>
    <scope>NUCLEOTIDE SEQUENCE</scope>
    <source>
        <strain evidence="2">CBS 232.78</strain>
    </source>
</reference>
<feature type="region of interest" description="Disordered" evidence="1">
    <location>
        <begin position="255"/>
        <end position="282"/>
    </location>
</feature>
<dbReference type="AlphaFoldDB" id="A0AAE0NYI4"/>
<feature type="compositionally biased region" description="Low complexity" evidence="1">
    <location>
        <begin position="255"/>
        <end position="266"/>
    </location>
</feature>
<sequence>MDTERAETVTVAQGRAKEQYRIFDAKRDVDLRSNAETIKDQAENALISAIAEDKAPTMFLCNIVKSWWNNVPKDERKPGPYKDYYTAMENAVATDEARERIMQRVEEHRMRNAGTWVSPQLPAASLAAGPGLAIAPGGGSGLETVYLSGTAQQPTVVFRLSPHDFAATGLLGGKDAHGNTLASFSGDFEVDWPPTSHELAAKQMRLQQSGTSFRDLALERRAAQERQISYQPQHGQQEQCPPQQYQYQHLQDALGQQYPQQQQQQQKWSEDFGSVDWPPTSHELAANQNRSQQSGASLFGLPAAQFRAQERQNDYQQQGQQGEFPPHQYKDLQDDLGQRYPRQRQRFSQLQQYTQQPQSHQQQQQQNSQYGQLAQQGQHPPEERRDDDNMVDALSVNACLGAIAQMWATNAPRGRKRSHEEMDVPVFDFGSWTKK</sequence>
<name>A0AAE0NYI4_9PEZI</name>
<evidence type="ECO:0000313" key="3">
    <source>
        <dbReference type="Proteomes" id="UP001285441"/>
    </source>
</evidence>
<gene>
    <name evidence="2" type="ORF">B0H63DRAFT_446194</name>
</gene>